<evidence type="ECO:0000256" key="8">
    <source>
        <dbReference type="ARBA" id="ARBA00022490"/>
    </source>
</evidence>
<dbReference type="PANTHER" id="PTHR12768">
    <property type="entry name" value="BECLIN 1"/>
    <property type="match status" value="1"/>
</dbReference>
<comment type="similarity">
    <text evidence="6">Belongs to the beclin family.</text>
</comment>
<evidence type="ECO:0000256" key="15">
    <source>
        <dbReference type="ARBA" id="ARBA00023128"/>
    </source>
</evidence>
<dbReference type="GeneTree" id="ENSGT00390000008164"/>
<keyword evidence="18" id="KW-0968">Cytoplasmic vesicle</keyword>
<keyword evidence="15" id="KW-0496">Mitochondrion</keyword>
<dbReference type="GO" id="GO:0005794">
    <property type="term" value="C:Golgi apparatus"/>
    <property type="evidence" value="ECO:0007669"/>
    <property type="project" value="UniProtKB-SubCell"/>
</dbReference>
<dbReference type="GO" id="GO:0000045">
    <property type="term" value="P:autophagosome assembly"/>
    <property type="evidence" value="ECO:0007669"/>
    <property type="project" value="TreeGrafter"/>
</dbReference>
<evidence type="ECO:0000256" key="17">
    <source>
        <dbReference type="ARBA" id="ARBA00023306"/>
    </source>
</evidence>
<feature type="region of interest" description="Disordered" evidence="20">
    <location>
        <begin position="50"/>
        <end position="71"/>
    </location>
</feature>
<dbReference type="InterPro" id="IPR007243">
    <property type="entry name" value="Atg6/Beclin"/>
</dbReference>
<evidence type="ECO:0000313" key="25">
    <source>
        <dbReference type="Proteomes" id="UP000261660"/>
    </source>
</evidence>
<dbReference type="GO" id="GO:0000407">
    <property type="term" value="C:phagophore assembly site"/>
    <property type="evidence" value="ECO:0007669"/>
    <property type="project" value="TreeGrafter"/>
</dbReference>
<feature type="domain" description="Atg6 BARA" evidence="21">
    <location>
        <begin position="261"/>
        <end position="416"/>
    </location>
</feature>
<dbReference type="GO" id="GO:0034271">
    <property type="term" value="C:phosphatidylinositol 3-kinase complex, class III, type I"/>
    <property type="evidence" value="ECO:0007669"/>
    <property type="project" value="TreeGrafter"/>
</dbReference>
<keyword evidence="17" id="KW-0131">Cell cycle</keyword>
<keyword evidence="25" id="KW-1185">Reference proteome</keyword>
<dbReference type="GO" id="GO:0006995">
    <property type="term" value="P:cellular response to nitrogen starvation"/>
    <property type="evidence" value="ECO:0007669"/>
    <property type="project" value="TreeGrafter"/>
</dbReference>
<dbReference type="GO" id="GO:0030674">
    <property type="term" value="F:protein-macromolecule adaptor activity"/>
    <property type="evidence" value="ECO:0007669"/>
    <property type="project" value="TreeGrafter"/>
</dbReference>
<feature type="domain" description="Atg6/beclin coiled-coil" evidence="23">
    <location>
        <begin position="132"/>
        <end position="258"/>
    </location>
</feature>
<evidence type="ECO:0000256" key="12">
    <source>
        <dbReference type="ARBA" id="ARBA00023006"/>
    </source>
</evidence>
<evidence type="ECO:0000256" key="4">
    <source>
        <dbReference type="ARBA" id="ARBA00004419"/>
    </source>
</evidence>
<dbReference type="Gene3D" id="6.10.250.3110">
    <property type="match status" value="1"/>
</dbReference>
<dbReference type="STRING" id="56723.ENSLBEP00000006941"/>
<feature type="compositionally biased region" description="Basic and acidic residues" evidence="20">
    <location>
        <begin position="55"/>
        <end position="71"/>
    </location>
</feature>
<evidence type="ECO:0000256" key="13">
    <source>
        <dbReference type="ARBA" id="ARBA00023034"/>
    </source>
</evidence>
<evidence type="ECO:0000256" key="1">
    <source>
        <dbReference type="ARBA" id="ARBA00004150"/>
    </source>
</evidence>
<dbReference type="InterPro" id="IPR038274">
    <property type="entry name" value="Atg6/Beclin_C_sf"/>
</dbReference>
<keyword evidence="8" id="KW-0963">Cytoplasm</keyword>
<dbReference type="GO" id="GO:0005789">
    <property type="term" value="C:endoplasmic reticulum membrane"/>
    <property type="evidence" value="ECO:0007669"/>
    <property type="project" value="UniProtKB-SubCell"/>
</dbReference>
<evidence type="ECO:0000256" key="11">
    <source>
        <dbReference type="ARBA" id="ARBA00022824"/>
    </source>
</evidence>
<keyword evidence="12" id="KW-0072">Autophagy</keyword>
<evidence type="ECO:0000256" key="19">
    <source>
        <dbReference type="SAM" id="Coils"/>
    </source>
</evidence>
<evidence type="ECO:0000259" key="22">
    <source>
        <dbReference type="Pfam" id="PF15285"/>
    </source>
</evidence>
<dbReference type="InterPro" id="IPR040455">
    <property type="entry name" value="Atg6_BARA"/>
</dbReference>
<evidence type="ECO:0000313" key="24">
    <source>
        <dbReference type="Ensembl" id="ENSLBEP00000006941.1"/>
    </source>
</evidence>
<dbReference type="Pfam" id="PF17675">
    <property type="entry name" value="APG6_N"/>
    <property type="match status" value="1"/>
</dbReference>
<comment type="subcellular location">
    <subcellularLocation>
        <location evidence="4">Cytoplasmic vesicle</location>
        <location evidence="4">Autophagosome</location>
    </subcellularLocation>
    <subcellularLocation>
        <location evidence="3">Endoplasmic reticulum membrane</location>
        <topology evidence="3">Peripheral membrane protein</topology>
    </subcellularLocation>
    <subcellularLocation>
        <location evidence="5">Endosome membrane</location>
        <topology evidence="5">Peripheral membrane protein</topology>
    </subcellularLocation>
    <subcellularLocation>
        <location evidence="1">Golgi apparatus</location>
        <location evidence="1">trans-Golgi network membrane</location>
        <topology evidence="1">Peripheral membrane protein</topology>
    </subcellularLocation>
    <subcellularLocation>
        <location evidence="2">Mitochondrion membrane</location>
        <topology evidence="2">Peripheral membrane protein</topology>
    </subcellularLocation>
</comment>
<dbReference type="FunCoup" id="A0A3Q3EHK7">
    <property type="interactions" value="1810"/>
</dbReference>
<reference evidence="24" key="2">
    <citation type="submission" date="2025-09" db="UniProtKB">
        <authorList>
            <consortium name="Ensembl"/>
        </authorList>
    </citation>
    <scope>IDENTIFICATION</scope>
</reference>
<protein>
    <recommendedName>
        <fullName evidence="7">Beclin-1</fullName>
    </recommendedName>
</protein>
<evidence type="ECO:0000256" key="5">
    <source>
        <dbReference type="ARBA" id="ARBA00004481"/>
    </source>
</evidence>
<evidence type="ECO:0000256" key="14">
    <source>
        <dbReference type="ARBA" id="ARBA00023054"/>
    </source>
</evidence>
<evidence type="ECO:0000256" key="16">
    <source>
        <dbReference type="ARBA" id="ARBA00023136"/>
    </source>
</evidence>
<dbReference type="GO" id="GO:0090398">
    <property type="term" value="P:cellular senescence"/>
    <property type="evidence" value="ECO:0007669"/>
    <property type="project" value="Ensembl"/>
</dbReference>
<keyword evidence="14 19" id="KW-0175">Coiled coil</keyword>
<evidence type="ECO:0000256" key="10">
    <source>
        <dbReference type="ARBA" id="ARBA00022753"/>
    </source>
</evidence>
<evidence type="ECO:0000256" key="6">
    <source>
        <dbReference type="ARBA" id="ARBA00005965"/>
    </source>
</evidence>
<reference evidence="24" key="1">
    <citation type="submission" date="2025-08" db="UniProtKB">
        <authorList>
            <consortium name="Ensembl"/>
        </authorList>
    </citation>
    <scope>IDENTIFICATION</scope>
</reference>
<dbReference type="GO" id="GO:0007507">
    <property type="term" value="P:heart development"/>
    <property type="evidence" value="ECO:0007669"/>
    <property type="project" value="Ensembl"/>
</dbReference>
<evidence type="ECO:0000256" key="18">
    <source>
        <dbReference type="ARBA" id="ARBA00023329"/>
    </source>
</evidence>
<proteinExistence type="inferred from homology"/>
<dbReference type="GO" id="GO:0031966">
    <property type="term" value="C:mitochondrial membrane"/>
    <property type="evidence" value="ECO:0007669"/>
    <property type="project" value="UniProtKB-SubCell"/>
</dbReference>
<dbReference type="InterPro" id="IPR029318">
    <property type="entry name" value="BH3_dom"/>
</dbReference>
<dbReference type="Gene3D" id="1.10.418.40">
    <property type="entry name" value="Autophagy protein 6/Beclin 1"/>
    <property type="match status" value="1"/>
</dbReference>
<keyword evidence="10" id="KW-0967">Endosome</keyword>
<dbReference type="GO" id="GO:0051301">
    <property type="term" value="P:cell division"/>
    <property type="evidence" value="ECO:0007669"/>
    <property type="project" value="UniProtKB-KW"/>
</dbReference>
<dbReference type="GO" id="GO:0034272">
    <property type="term" value="C:phosphatidylinositol 3-kinase complex, class III, type II"/>
    <property type="evidence" value="ECO:0007669"/>
    <property type="project" value="TreeGrafter"/>
</dbReference>
<name>A0A3Q3EHK7_9LABR</name>
<feature type="domain" description="Beclin-1 BH3" evidence="22">
    <location>
        <begin position="102"/>
        <end position="126"/>
    </location>
</feature>
<keyword evidence="13" id="KW-0333">Golgi apparatus</keyword>
<dbReference type="GO" id="GO:0000423">
    <property type="term" value="P:mitophagy"/>
    <property type="evidence" value="ECO:0007669"/>
    <property type="project" value="TreeGrafter"/>
</dbReference>
<organism evidence="24 25">
    <name type="scientific">Labrus bergylta</name>
    <name type="common">ballan wrasse</name>
    <dbReference type="NCBI Taxonomy" id="56723"/>
    <lineage>
        <taxon>Eukaryota</taxon>
        <taxon>Metazoa</taxon>
        <taxon>Chordata</taxon>
        <taxon>Craniata</taxon>
        <taxon>Vertebrata</taxon>
        <taxon>Euteleostomi</taxon>
        <taxon>Actinopterygii</taxon>
        <taxon>Neopterygii</taxon>
        <taxon>Teleostei</taxon>
        <taxon>Neoteleostei</taxon>
        <taxon>Acanthomorphata</taxon>
        <taxon>Eupercaria</taxon>
        <taxon>Labriformes</taxon>
        <taxon>Labridae</taxon>
        <taxon>Labrus</taxon>
    </lineage>
</organism>
<dbReference type="Proteomes" id="UP000261660">
    <property type="component" value="Unplaced"/>
</dbReference>
<keyword evidence="9" id="KW-0132">Cell division</keyword>
<dbReference type="InterPro" id="IPR041691">
    <property type="entry name" value="Atg6/beclin_CC"/>
</dbReference>
<keyword evidence="16" id="KW-0472">Membrane</keyword>
<dbReference type="GO" id="GO:0045324">
    <property type="term" value="P:late endosome to vacuole transport"/>
    <property type="evidence" value="ECO:0007669"/>
    <property type="project" value="TreeGrafter"/>
</dbReference>
<evidence type="ECO:0000259" key="23">
    <source>
        <dbReference type="Pfam" id="PF17675"/>
    </source>
</evidence>
<dbReference type="Pfam" id="PF15285">
    <property type="entry name" value="BH3"/>
    <property type="match status" value="1"/>
</dbReference>
<accession>A0A3Q3EHK7</accession>
<evidence type="ECO:0000256" key="3">
    <source>
        <dbReference type="ARBA" id="ARBA00004406"/>
    </source>
</evidence>
<dbReference type="PANTHER" id="PTHR12768:SF4">
    <property type="entry name" value="BECLIN-1"/>
    <property type="match status" value="1"/>
</dbReference>
<dbReference type="GO" id="GO:0010008">
    <property type="term" value="C:endosome membrane"/>
    <property type="evidence" value="ECO:0007669"/>
    <property type="project" value="UniProtKB-SubCell"/>
</dbReference>
<dbReference type="GO" id="GO:0043416">
    <property type="term" value="P:regulation of skeletal muscle tissue regeneration"/>
    <property type="evidence" value="ECO:0007669"/>
    <property type="project" value="Ensembl"/>
</dbReference>
<feature type="coiled-coil region" evidence="19">
    <location>
        <begin position="171"/>
        <end position="215"/>
    </location>
</feature>
<evidence type="ECO:0000259" key="21">
    <source>
        <dbReference type="Pfam" id="PF04111"/>
    </source>
</evidence>
<dbReference type="GO" id="GO:0043548">
    <property type="term" value="F:phosphatidylinositol 3-kinase binding"/>
    <property type="evidence" value="ECO:0007669"/>
    <property type="project" value="TreeGrafter"/>
</dbReference>
<dbReference type="InParanoid" id="A0A3Q3EHK7"/>
<evidence type="ECO:0000256" key="20">
    <source>
        <dbReference type="SAM" id="MobiDB-lite"/>
    </source>
</evidence>
<dbReference type="Ensembl" id="ENSLBET00000007294.1">
    <property type="protein sequence ID" value="ENSLBEP00000006941.1"/>
    <property type="gene ID" value="ENSLBEG00000005347.1"/>
</dbReference>
<evidence type="ECO:0000256" key="9">
    <source>
        <dbReference type="ARBA" id="ARBA00022618"/>
    </source>
</evidence>
<evidence type="ECO:0000256" key="7">
    <source>
        <dbReference type="ARBA" id="ARBA00018490"/>
    </source>
</evidence>
<dbReference type="FunFam" id="1.10.418.40:FF:000001">
    <property type="entry name" value="beclin-1 isoform X1"/>
    <property type="match status" value="1"/>
</dbReference>
<sequence length="430" mass="49064">MEGSKSSSTTMQVSFVCQRCCQPLKLDTSFNVLDRVTIQELIAPLVTVTPSKQADSTEGHTAPEETFVENKQDGVSRKYIPPARMMSTESANSFTLIGEASDGGTMENLSRRLKVTSDLFDIMSGQTDVDHPLCEECTDTLLDHLDTQLNITENECQNYKQCLELLSHLQVEEEETLLAELQQLNEEEEALVQELESVEEQRAAVAQDLAESRIQSQQLDTEELQYQKEYSEFKRQQLELDDELKSVDNQMRYCQIQLDRLKKTNVFNATFHIWHSGQFGTINNFRLGRLPSVPVEWNEINAAWGQTVLLLHALANKMGLRFQRYRLVPYGNHSYLESLTDKSKELPLYCTGGLRFFWDNKFDHAMVAFLDCVQQFKEEVEKGDTGFCLPYRMDVEKGKIEDTGGSGGSYSIKTQSRLRVFLLVTKRGLL</sequence>
<dbReference type="GO" id="GO:0005776">
    <property type="term" value="C:autophagosome"/>
    <property type="evidence" value="ECO:0007669"/>
    <property type="project" value="UniProtKB-SubCell"/>
</dbReference>
<dbReference type="AlphaFoldDB" id="A0A3Q3EHK7"/>
<keyword evidence="11" id="KW-0256">Endoplasmic reticulum</keyword>
<evidence type="ECO:0000256" key="2">
    <source>
        <dbReference type="ARBA" id="ARBA00004318"/>
    </source>
</evidence>
<dbReference type="Pfam" id="PF04111">
    <property type="entry name" value="APG6"/>
    <property type="match status" value="1"/>
</dbReference>